<protein>
    <submittedName>
        <fullName evidence="7">BMP family ABC transporter substrate-binding protein</fullName>
    </submittedName>
</protein>
<dbReference type="RefSeq" id="WP_111524677.1">
    <property type="nucleotide sequence ID" value="NZ_CP032364.1"/>
</dbReference>
<comment type="subcellular location">
    <subcellularLocation>
        <location evidence="1">Cell membrane</location>
        <topology evidence="1">Lipid-anchor</topology>
    </subcellularLocation>
</comment>
<dbReference type="SUPFAM" id="SSF53822">
    <property type="entry name" value="Periplasmic binding protein-like I"/>
    <property type="match status" value="1"/>
</dbReference>
<keyword evidence="4" id="KW-0732">Signal</keyword>
<accession>A0A385Q0W7</accession>
<sequence length="353" mass="37749">MKKRLLAIAMATLMGLSLVACSSDKPKTGEKTENVGEGEKASTDYKIGMVTDVGGVNDGSFNQSAWEGLQRAQKELGVQAKYLESKTDADYIPNIEQFVDDDYDLIICIGYQLADALKEEAAKNPDKKFAIVDDQSIEFDNVACLMFEQAQASYLVGYIAGKTTQTNNVGFVLGMATSTMNEFGYGYISGVKDANADANVLQANINSFADASAGKTATNNMIANNADVVFHAAGGSGHGVIEAAREAKIWAIGVDSDQSKDAPETILTSAMKRVDNAVFDETKAVLDGTYKSGVKTYSLSDGGVDIAPTTTNLPEELLKEVEDVKAKIIAGEVKVPNNKADFEAKYGDIYDLD</sequence>
<dbReference type="PANTHER" id="PTHR34296">
    <property type="entry name" value="TRANSCRIPTIONAL ACTIVATOR PROTEIN MED"/>
    <property type="match status" value="1"/>
</dbReference>
<evidence type="ECO:0000256" key="4">
    <source>
        <dbReference type="ARBA" id="ARBA00022729"/>
    </source>
</evidence>
<comment type="similarity">
    <text evidence="2">Belongs to the BMP lipoprotein family.</text>
</comment>
<keyword evidence="6" id="KW-0449">Lipoprotein</keyword>
<dbReference type="KEGG" id="lua:D4A81_07650"/>
<evidence type="ECO:0000256" key="1">
    <source>
        <dbReference type="ARBA" id="ARBA00004193"/>
    </source>
</evidence>
<keyword evidence="8" id="KW-1185">Reference proteome</keyword>
<proteinExistence type="inferred from homology"/>
<dbReference type="InterPro" id="IPR050957">
    <property type="entry name" value="BMP_lipoprotein"/>
</dbReference>
<evidence type="ECO:0000256" key="6">
    <source>
        <dbReference type="ARBA" id="ARBA00023288"/>
    </source>
</evidence>
<organism evidence="7 8">
    <name type="scientific">Lachnoanaerobaculum umeaense</name>
    <dbReference type="NCBI Taxonomy" id="617123"/>
    <lineage>
        <taxon>Bacteria</taxon>
        <taxon>Bacillati</taxon>
        <taxon>Bacillota</taxon>
        <taxon>Clostridia</taxon>
        <taxon>Lachnospirales</taxon>
        <taxon>Lachnospiraceae</taxon>
        <taxon>Lachnoanaerobaculum</taxon>
    </lineage>
</organism>
<name>A0A385Q0W7_9FIRM</name>
<evidence type="ECO:0000313" key="8">
    <source>
        <dbReference type="Proteomes" id="UP000265562"/>
    </source>
</evidence>
<dbReference type="Proteomes" id="UP000265562">
    <property type="component" value="Chromosome"/>
</dbReference>
<dbReference type="InterPro" id="IPR028082">
    <property type="entry name" value="Peripla_BP_I"/>
</dbReference>
<dbReference type="OrthoDB" id="9769871at2"/>
<dbReference type="InterPro" id="IPR003760">
    <property type="entry name" value="PnrA-like"/>
</dbReference>
<evidence type="ECO:0000256" key="2">
    <source>
        <dbReference type="ARBA" id="ARBA00008610"/>
    </source>
</evidence>
<dbReference type="EMBL" id="CP032364">
    <property type="protein sequence ID" value="AYA99816.1"/>
    <property type="molecule type" value="Genomic_DNA"/>
</dbReference>
<dbReference type="AlphaFoldDB" id="A0A385Q0W7"/>
<reference evidence="7 8" key="1">
    <citation type="submission" date="2018-09" db="EMBL/GenBank/DDBJ databases">
        <title>Genome sequencing of Lachnoanaerobaculum umeaense DSM 23576.</title>
        <authorList>
            <person name="Kook J.-K."/>
            <person name="Park S.-N."/>
            <person name="Lim Y.K."/>
        </authorList>
    </citation>
    <scope>NUCLEOTIDE SEQUENCE [LARGE SCALE GENOMIC DNA]</scope>
    <source>
        <strain evidence="8">DSM 23576 \ CCUG 58757</strain>
    </source>
</reference>
<gene>
    <name evidence="7" type="ORF">D4A81_07650</name>
</gene>
<dbReference type="Gene3D" id="3.40.50.2300">
    <property type="match status" value="2"/>
</dbReference>
<dbReference type="PROSITE" id="PS51257">
    <property type="entry name" value="PROKAR_LIPOPROTEIN"/>
    <property type="match status" value="1"/>
</dbReference>
<keyword evidence="5" id="KW-0472">Membrane</keyword>
<dbReference type="GO" id="GO:0005886">
    <property type="term" value="C:plasma membrane"/>
    <property type="evidence" value="ECO:0007669"/>
    <property type="project" value="UniProtKB-SubCell"/>
</dbReference>
<dbReference type="CDD" id="cd06354">
    <property type="entry name" value="PBP1_PrnA-like"/>
    <property type="match status" value="1"/>
</dbReference>
<evidence type="ECO:0000256" key="3">
    <source>
        <dbReference type="ARBA" id="ARBA00022475"/>
    </source>
</evidence>
<keyword evidence="3" id="KW-1003">Cell membrane</keyword>
<evidence type="ECO:0000256" key="5">
    <source>
        <dbReference type="ARBA" id="ARBA00023136"/>
    </source>
</evidence>
<evidence type="ECO:0000313" key="7">
    <source>
        <dbReference type="EMBL" id="AYA99816.1"/>
    </source>
</evidence>
<dbReference type="Pfam" id="PF02608">
    <property type="entry name" value="Bmp"/>
    <property type="match status" value="1"/>
</dbReference>
<dbReference type="PANTHER" id="PTHR34296:SF2">
    <property type="entry name" value="ABC TRANSPORTER GUANOSINE-BINDING PROTEIN NUPN"/>
    <property type="match status" value="1"/>
</dbReference>